<dbReference type="Proteomes" id="UP000032811">
    <property type="component" value="Chromosome 1"/>
</dbReference>
<organism evidence="4 6">
    <name type="scientific">Paraclostridium sordellii</name>
    <name type="common">Clostridium sordellii</name>
    <dbReference type="NCBI Taxonomy" id="1505"/>
    <lineage>
        <taxon>Bacteria</taxon>
        <taxon>Bacillati</taxon>
        <taxon>Bacillota</taxon>
        <taxon>Clostridia</taxon>
        <taxon>Peptostreptococcales</taxon>
        <taxon>Peptostreptococcaceae</taxon>
        <taxon>Paraclostridium</taxon>
    </lineage>
</organism>
<evidence type="ECO:0000313" key="3">
    <source>
        <dbReference type="EMBL" id="CEO33701.1"/>
    </source>
</evidence>
<dbReference type="Proteomes" id="UP000049685">
    <property type="component" value="Unassembled WGS sequence"/>
</dbReference>
<reference evidence="2 5" key="1">
    <citation type="submission" date="2014-11" db="EMBL/GenBank/DDBJ databases">
        <authorList>
            <person name="Aslett M.A."/>
            <person name="De Silva N."/>
        </authorList>
    </citation>
    <scope>NUCLEOTIDE SEQUENCE [LARGE SCALE GENOMIC DNA]</scope>
    <source>
        <strain evidence="2 5">ATCC9714</strain>
        <strain evidence="3">UMC4404</strain>
    </source>
</reference>
<keyword evidence="5" id="KW-1185">Reference proteome</keyword>
<dbReference type="PATRIC" id="fig|1505.7.peg.1908"/>
<keyword evidence="1" id="KW-0812">Transmembrane</keyword>
<dbReference type="EMBL" id="CEKZ01000003">
    <property type="protein sequence ID" value="CEQ03920.1"/>
    <property type="molecule type" value="Genomic_DNA"/>
</dbReference>
<sequence>MRCNSMVVGIAIGLLAGILFTKLNFSIILALGLGIWIGHYISNKKN</sequence>
<evidence type="ECO:0000313" key="6">
    <source>
        <dbReference type="Proteomes" id="UP000049127"/>
    </source>
</evidence>
<dbReference type="EMBL" id="LN679998">
    <property type="protein sequence ID" value="CEJ74062.1"/>
    <property type="molecule type" value="Genomic_DNA"/>
</dbReference>
<keyword evidence="1" id="KW-0472">Membrane</keyword>
<feature type="transmembrane region" description="Helical" evidence="1">
    <location>
        <begin position="6"/>
        <end position="37"/>
    </location>
</feature>
<keyword evidence="1" id="KW-1133">Transmembrane helix</keyword>
<gene>
    <name evidence="2" type="ORF">ATCC9714_19501</name>
    <name evidence="4" type="ORF">R28058_16531</name>
    <name evidence="3" type="ORF">UMC4404_16811</name>
</gene>
<evidence type="ECO:0000313" key="4">
    <source>
        <dbReference type="EMBL" id="CEQ03920.1"/>
    </source>
</evidence>
<dbReference type="RefSeq" id="WP_021129439.1">
    <property type="nucleotide sequence ID" value="NZ_BDJI01000002.1"/>
</dbReference>
<dbReference type="GeneID" id="97537786"/>
<proteinExistence type="predicted"/>
<name>A0A0A1SKR5_PARSO</name>
<protein>
    <submittedName>
        <fullName evidence="2">Membrane protein</fullName>
    </submittedName>
</protein>
<dbReference type="AlphaFoldDB" id="A0A0A1SKR5"/>
<evidence type="ECO:0000313" key="7">
    <source>
        <dbReference type="Proteomes" id="UP000049685"/>
    </source>
</evidence>
<dbReference type="EMBL" id="CDNY01000003">
    <property type="protein sequence ID" value="CEO33701.1"/>
    <property type="molecule type" value="Genomic_DNA"/>
</dbReference>
<evidence type="ECO:0000313" key="5">
    <source>
        <dbReference type="Proteomes" id="UP000032811"/>
    </source>
</evidence>
<dbReference type="Proteomes" id="UP000049127">
    <property type="component" value="Unassembled WGS sequence"/>
</dbReference>
<evidence type="ECO:0000313" key="2">
    <source>
        <dbReference type="EMBL" id="CEJ74062.1"/>
    </source>
</evidence>
<reference evidence="6 7" key="2">
    <citation type="submission" date="2015-01" db="EMBL/GenBank/DDBJ databases">
        <authorList>
            <person name="Aslett A.Martin."/>
            <person name="De Silva Nishadi"/>
        </authorList>
    </citation>
    <scope>NUCLEOTIDE SEQUENCE [LARGE SCALE GENOMIC DNA]</scope>
    <source>
        <strain evidence="4 6">R28058</strain>
        <strain evidence="7">UMC4404</strain>
    </source>
</reference>
<accession>A0A0A1SKR5</accession>
<evidence type="ECO:0000256" key="1">
    <source>
        <dbReference type="SAM" id="Phobius"/>
    </source>
</evidence>